<accession>A0A6M6E5B6</accession>
<evidence type="ECO:0008006" key="4">
    <source>
        <dbReference type="Google" id="ProtNLM"/>
    </source>
</evidence>
<dbReference type="Proteomes" id="UP000501076">
    <property type="component" value="Plasmid pFDU301A"/>
</dbReference>
<evidence type="ECO:0000313" key="3">
    <source>
        <dbReference type="Proteomes" id="UP000501076"/>
    </source>
</evidence>
<proteinExistence type="predicted"/>
<protein>
    <recommendedName>
        <fullName evidence="4">ParB/Sulfiredoxin domain-containing protein</fullName>
    </recommendedName>
</protein>
<keyword evidence="2" id="KW-0614">Plasmid</keyword>
<dbReference type="AlphaFoldDB" id="A0A6M6E5B6"/>
<dbReference type="EMBL" id="CP045273">
    <property type="protein sequence ID" value="QJX80724.1"/>
    <property type="molecule type" value="Genomic_DNA"/>
</dbReference>
<geneLocation type="plasmid" evidence="3">
    <name>pfdu301a</name>
</geneLocation>
<reference evidence="2 3" key="1">
    <citation type="submission" date="2019-10" db="EMBL/GenBank/DDBJ databases">
        <title>Complete genome sequences for adaption low water activity.</title>
        <authorList>
            <person name="Zhao L."/>
            <person name="Zhong J."/>
        </authorList>
    </citation>
    <scope>NUCLEOTIDE SEQUENCE [LARGE SCALE GENOMIC DNA]</scope>
    <source>
        <strain evidence="2 3">FDU301</strain>
        <plasmid evidence="3">pfdu301a</plasmid>
    </source>
</reference>
<gene>
    <name evidence="2" type="ORF">FDZ14_32045</name>
</gene>
<feature type="region of interest" description="Disordered" evidence="1">
    <location>
        <begin position="107"/>
        <end position="146"/>
    </location>
</feature>
<feature type="compositionally biased region" description="Basic and acidic residues" evidence="1">
    <location>
        <begin position="107"/>
        <end position="135"/>
    </location>
</feature>
<name>A0A6M6E5B6_PRIMG</name>
<dbReference type="RefSeq" id="WP_171778721.1">
    <property type="nucleotide sequence ID" value="NZ_CP045273.1"/>
</dbReference>
<organism evidence="2 3">
    <name type="scientific">Priestia megaterium</name>
    <name type="common">Bacillus megaterium</name>
    <dbReference type="NCBI Taxonomy" id="1404"/>
    <lineage>
        <taxon>Bacteria</taxon>
        <taxon>Bacillati</taxon>
        <taxon>Bacillota</taxon>
        <taxon>Bacilli</taxon>
        <taxon>Bacillales</taxon>
        <taxon>Bacillaceae</taxon>
        <taxon>Priestia</taxon>
    </lineage>
</organism>
<sequence>MPAVRIKGKPISIKEISLKNKELIAMGFEETSSSDLPNGLSNKEKLILMDLNQWQELIQSIVSVGDSLNNANDIIIEGEIKEIELPDDNPKGVATIVCSKTEYYKEEKREKAQKEKPERENEKHIEQKSQSEPKPKSNNRSVKQKKKDLVELHKKYDGICQGCGQRCDKKVVSIKKKKGERVIACPDCSQRKKRPKFRANNNLVKWVAQTSNIDEEKAREELETFPSTYALVAFGPITRVYWSWEKTGKIETVFVNHSGEIFNLCYKDGTQFLRKNNKPKVEHKSKRKGRGKLFIQGDEYQIVNKEEIPVENIEVPERFLNSSPRREKVVEKINYYKQHKKFDRDVVVIKKGDKAELADGYIRYVVIKELNLNKAKVVYVEKANS</sequence>
<evidence type="ECO:0000256" key="1">
    <source>
        <dbReference type="SAM" id="MobiDB-lite"/>
    </source>
</evidence>
<evidence type="ECO:0000313" key="2">
    <source>
        <dbReference type="EMBL" id="QJX80724.1"/>
    </source>
</evidence>